<feature type="non-terminal residue" evidence="1">
    <location>
        <position position="203"/>
    </location>
</feature>
<sequence length="203" mass="22993">MSRGDALRGFVTDRLAAASREILAVVDRVVAGYEEEASGFRREIDRQRRQLEVLLQPRVTLTRTGVKRGRSLGLDEEGEEDEDGDEDEDEDGTPEPSENLEESTNQTPPRGQGKKKKKKPGRPHISEPQNQVDLRIRFLEDVQTDVVSNSNREAFEFSQDDDPRWFLFFQTHKQPPDSEDETPQTKDNNAALSASVMKDIKPG</sequence>
<proteinExistence type="predicted"/>
<evidence type="ECO:0000313" key="2">
    <source>
        <dbReference type="Proteomes" id="UP000805704"/>
    </source>
</evidence>
<protein>
    <submittedName>
        <fullName evidence="1">Uncharacterized protein</fullName>
    </submittedName>
</protein>
<name>A0ACB7EVD0_NIBAL</name>
<gene>
    <name evidence="1" type="ORF">GBF38_004943</name>
</gene>
<organism evidence="1 2">
    <name type="scientific">Nibea albiflora</name>
    <name type="common">Yellow drum</name>
    <name type="synonym">Corvina albiflora</name>
    <dbReference type="NCBI Taxonomy" id="240163"/>
    <lineage>
        <taxon>Eukaryota</taxon>
        <taxon>Metazoa</taxon>
        <taxon>Chordata</taxon>
        <taxon>Craniata</taxon>
        <taxon>Vertebrata</taxon>
        <taxon>Euteleostomi</taxon>
        <taxon>Actinopterygii</taxon>
        <taxon>Neopterygii</taxon>
        <taxon>Teleostei</taxon>
        <taxon>Neoteleostei</taxon>
        <taxon>Acanthomorphata</taxon>
        <taxon>Eupercaria</taxon>
        <taxon>Sciaenidae</taxon>
        <taxon>Nibea</taxon>
    </lineage>
</organism>
<keyword evidence="2" id="KW-1185">Reference proteome</keyword>
<dbReference type="Proteomes" id="UP000805704">
    <property type="component" value="Chromosome 21"/>
</dbReference>
<evidence type="ECO:0000313" key="1">
    <source>
        <dbReference type="EMBL" id="KAG8005899.1"/>
    </source>
</evidence>
<reference evidence="1" key="1">
    <citation type="submission" date="2020-04" db="EMBL/GenBank/DDBJ databases">
        <title>A chromosome-scale assembly and high-density genetic map of the yellow drum (Nibea albiflora) genome.</title>
        <authorList>
            <person name="Xu D."/>
            <person name="Zhang W."/>
            <person name="Chen R."/>
            <person name="Tan P."/>
            <person name="Wang L."/>
            <person name="Song H."/>
            <person name="Tian L."/>
            <person name="Zhu Q."/>
            <person name="Wang B."/>
        </authorList>
    </citation>
    <scope>NUCLEOTIDE SEQUENCE</scope>
    <source>
        <strain evidence="1">ZJHYS-2018</strain>
    </source>
</reference>
<accession>A0ACB7EVD0</accession>
<dbReference type="EMBL" id="CM024809">
    <property type="protein sequence ID" value="KAG8005899.1"/>
    <property type="molecule type" value="Genomic_DNA"/>
</dbReference>
<comment type="caution">
    <text evidence="1">The sequence shown here is derived from an EMBL/GenBank/DDBJ whole genome shotgun (WGS) entry which is preliminary data.</text>
</comment>